<dbReference type="SMART" id="SM00256">
    <property type="entry name" value="FBOX"/>
    <property type="match status" value="1"/>
</dbReference>
<dbReference type="Pfam" id="PF00646">
    <property type="entry name" value="F-box"/>
    <property type="match status" value="1"/>
</dbReference>
<dbReference type="PANTHER" id="PTHR48125">
    <property type="entry name" value="LP07818P1"/>
    <property type="match status" value="1"/>
</dbReference>
<dbReference type="SUPFAM" id="SSF81383">
    <property type="entry name" value="F-box domain"/>
    <property type="match status" value="1"/>
</dbReference>
<dbReference type="OrthoDB" id="552688at2759"/>
<evidence type="ECO:0000313" key="3">
    <source>
        <dbReference type="EMBL" id="EFJ41659.1"/>
    </source>
</evidence>
<organism evidence="4">
    <name type="scientific">Volvox carteri f. nagariensis</name>
    <dbReference type="NCBI Taxonomy" id="3068"/>
    <lineage>
        <taxon>Eukaryota</taxon>
        <taxon>Viridiplantae</taxon>
        <taxon>Chlorophyta</taxon>
        <taxon>core chlorophytes</taxon>
        <taxon>Chlorophyceae</taxon>
        <taxon>CS clade</taxon>
        <taxon>Chlamydomonadales</taxon>
        <taxon>Volvocaceae</taxon>
        <taxon>Volvox</taxon>
    </lineage>
</organism>
<name>D8UF57_VOLCA</name>
<protein>
    <recommendedName>
        <fullName evidence="2">F-box domain-containing protein</fullName>
    </recommendedName>
</protein>
<keyword evidence="4" id="KW-1185">Reference proteome</keyword>
<dbReference type="KEGG" id="vcn:VOLCADRAFT_98366"/>
<dbReference type="InParanoid" id="D8UF57"/>
<dbReference type="SUPFAM" id="SSF52047">
    <property type="entry name" value="RNI-like"/>
    <property type="match status" value="1"/>
</dbReference>
<feature type="region of interest" description="Disordered" evidence="1">
    <location>
        <begin position="1603"/>
        <end position="1630"/>
    </location>
</feature>
<dbReference type="InterPro" id="IPR036047">
    <property type="entry name" value="F-box-like_dom_sf"/>
</dbReference>
<gene>
    <name evidence="3" type="ORF">VOLCADRAFT_98366</name>
</gene>
<dbReference type="Proteomes" id="UP000001058">
    <property type="component" value="Unassembled WGS sequence"/>
</dbReference>
<feature type="region of interest" description="Disordered" evidence="1">
    <location>
        <begin position="858"/>
        <end position="897"/>
    </location>
</feature>
<dbReference type="PANTHER" id="PTHR48125:SF10">
    <property type="entry name" value="OS12G0136300 PROTEIN"/>
    <property type="match status" value="1"/>
</dbReference>
<feature type="compositionally biased region" description="Low complexity" evidence="1">
    <location>
        <begin position="1255"/>
        <end position="1268"/>
    </location>
</feature>
<dbReference type="RefSeq" id="XP_002957315.1">
    <property type="nucleotide sequence ID" value="XM_002957269.1"/>
</dbReference>
<feature type="region of interest" description="Disordered" evidence="1">
    <location>
        <begin position="771"/>
        <end position="792"/>
    </location>
</feature>
<feature type="domain" description="F-box" evidence="2">
    <location>
        <begin position="41"/>
        <end position="81"/>
    </location>
</feature>
<feature type="compositionally biased region" description="Gly residues" evidence="1">
    <location>
        <begin position="877"/>
        <end position="889"/>
    </location>
</feature>
<accession>D8UF57</accession>
<dbReference type="EMBL" id="GL378392">
    <property type="protein sequence ID" value="EFJ41659.1"/>
    <property type="molecule type" value="Genomic_DNA"/>
</dbReference>
<reference evidence="3 4" key="1">
    <citation type="journal article" date="2010" name="Science">
        <title>Genomic analysis of organismal complexity in the multicellular green alga Volvox carteri.</title>
        <authorList>
            <person name="Prochnik S.E."/>
            <person name="Umen J."/>
            <person name="Nedelcu A.M."/>
            <person name="Hallmann A."/>
            <person name="Miller S.M."/>
            <person name="Nishii I."/>
            <person name="Ferris P."/>
            <person name="Kuo A."/>
            <person name="Mitros T."/>
            <person name="Fritz-Laylin L.K."/>
            <person name="Hellsten U."/>
            <person name="Chapman J."/>
            <person name="Simakov O."/>
            <person name="Rensing S.A."/>
            <person name="Terry A."/>
            <person name="Pangilinan J."/>
            <person name="Kapitonov V."/>
            <person name="Jurka J."/>
            <person name="Salamov A."/>
            <person name="Shapiro H."/>
            <person name="Schmutz J."/>
            <person name="Grimwood J."/>
            <person name="Lindquist E."/>
            <person name="Lucas S."/>
            <person name="Grigoriev I.V."/>
            <person name="Schmitt R."/>
            <person name="Kirk D."/>
            <person name="Rokhsar D.S."/>
        </authorList>
    </citation>
    <scope>NUCLEOTIDE SEQUENCE [LARGE SCALE GENOMIC DNA]</scope>
    <source>
        <strain evidence="4">f. Nagariensis / Eve</strain>
    </source>
</reference>
<sequence length="1910" mass="197113">MDHPAAKLPKVAALANGMISEIHEIIDSHPSIGISVWVHDLPEELLQGISRFVPTHQRGVMRLVCSSWCEAISKDVTQLQLPLAALTAPPAWQASLLASPMPPVRPATRLPSSCALAPAAAAAAAAAAVSPREAALRRLFSRFPHARHLVLLHNAVLPPPAVKRRTAVFINNNIKRTDELSLSQLGRHFQSPQTTLTSRFGRELERLVSPHWSLERLRVRWLMGEAPRTFFTSRGFTRWVNAMTGVAPDRVGLIQSLEFAWAELSDGSFDRPIGGGAAAAVAGAADGGGGAALALAPPLPPWMPEPYHAALPPPPPPPDPLANMNPAAAAMAMLAGGHAEADAVFQAAMDGHMAEEEAGLMGHFLGQGDRWNQLGGLSDSATAALGLRGVHAGGGPAAAAAGGLRPGLPLSLCAFSNLKSLSLCCMASHAPADHLLRLLLRCRRLEKLSLVHHEAYASWPVRRAQLDLMNALEQVVQEELGVIESSTPPQPGNSHHHPASVTAAAAPAAADVANVAGAAAEEGAGRASGSGGTVGCGGASWWPSDLVLRLRELQLPATPALLALLHLPRPALSRLEVLDLQVIMAQGFAGALGGSDQALAGTARLVSALKAVRASGARLRDLFLNNVDLSPHLLETITQIDTLEQLRQFFADEGGKERKAGALAALAVLVLEVVEGLWVPLGGMISPPGWFPRQRKWQLRYSGLGEQHLGREWAVAGGLRGYRETEDREEVEEEGGVEVEKAGEAAAGCGFPTGPQASDGTAAAAAAATPAADGSLIKGEGTWPLPREPTTAAEKAATAVAATAGLPPPPPPPPPPLKFEPSAASATLPALKADPWRRNAVLLRRWLEAGLEAAAAADAASKAPSCGGGTAAVEDAGGSGTDSGPGPSEGSGVPFQPRSQRLHRAEGKDCGGMAQAAAGCASSAVDVDLHGTSGGVLDGRIGIGESVGVDVVAAYAAQVCAAARAALPGPLSDAAPAAATTATAGAAAGGSGMAAAAAAADAAARALGEITFSPSGKLAASIAMFLREFGCFLASVATLYGRGRRQRPASGQSAATAVAATAAGPATATDAAAAAIASADAEALAAAETQVDAAAAYAVMSSAMSATAVTVTTAAEYDTAAAATCATAGRIYGGLLARLCDNTARGRVGSSRGGGLRNPFNETGLLLLLCEAIRACSGTLRQQLMRLQREGAPAAMRALRAGGMRGTSHTESDLVTTLLSWAQLAETLDAVLLAAEAALRGVAAAGSDTEHRLPVADGPSSSSPASASASIADPAAAAVVAASASADPEAVMEALVAARPAGQLRSAADEGLLSMLRLDGLTRLTRLRRLCLDLSPDNSVPLPVASTLRVLLRSLPSLESLHVTDQYCHPEKRLMGSLALPGVAAEYGGGGGGGGTLAAAAANRLTSLTLAARQPRRVWRAYTADGTGALLVPAAVNIHDALAAAPPNVAALLAPLDRTELSGALCERDMLAHWGMIPRNLRALCLHRVRLLDMPSDALTGSRDEGLLGPLHGDGGSLVMDAAAMRSHVPLPLPLPWRRAPSAVPALLQHLWLSNVTLTAPTDFAALLRELLAAAPVQATGGSPIGAALRLLSTALGTSDSVCNGASNGLRRQQQQQQQQPQAPPGGHHRVGRVRLAFGEIMASVAKHASAAQALVASATTNATARAPAGDARTSQRLVMSGEEVGLLCKMQSLRFLALDSCLRLEDVCRLAALTALRTLALSPNVVASEEARARLDVEMASRYSPSLQAALMQLAPLTGLRGLWLPEWAASRAHVLMWQSQLAALGPALVTLRVMDHDNLWRLPTPAGCPDVADSLQWWQAESHPGGNVQSPAVYSVALHCHCLQPPGMPSLPLKPRSALQPSDARQLYKQQVLGLNVTMQEACTGTLHCLESVQDCTDHILREWPLHV</sequence>
<evidence type="ECO:0000313" key="4">
    <source>
        <dbReference type="Proteomes" id="UP000001058"/>
    </source>
</evidence>
<feature type="compositionally biased region" description="Polar residues" evidence="1">
    <location>
        <begin position="1603"/>
        <end position="1612"/>
    </location>
</feature>
<dbReference type="InterPro" id="IPR001810">
    <property type="entry name" value="F-box_dom"/>
</dbReference>
<feature type="region of interest" description="Disordered" evidence="1">
    <location>
        <begin position="484"/>
        <end position="503"/>
    </location>
</feature>
<dbReference type="GeneID" id="9626764"/>
<proteinExistence type="predicted"/>
<evidence type="ECO:0000256" key="1">
    <source>
        <dbReference type="SAM" id="MobiDB-lite"/>
    </source>
</evidence>
<evidence type="ECO:0000259" key="2">
    <source>
        <dbReference type="SMART" id="SM00256"/>
    </source>
</evidence>
<feature type="region of interest" description="Disordered" evidence="1">
    <location>
        <begin position="1248"/>
        <end position="1268"/>
    </location>
</feature>